<feature type="signal peptide" evidence="9">
    <location>
        <begin position="1"/>
        <end position="29"/>
    </location>
</feature>
<dbReference type="InterPro" id="IPR036365">
    <property type="entry name" value="PGBD-like_sf"/>
</dbReference>
<evidence type="ECO:0000259" key="10">
    <source>
        <dbReference type="PROSITE" id="PS52029"/>
    </source>
</evidence>
<reference evidence="11 12" key="1">
    <citation type="journal article" date="2017" name="Antonie Van Leeuwenhoek">
        <title>Rhizobium rhizosphaerae sp. nov., a novel species isolated from rice rhizosphere.</title>
        <authorList>
            <person name="Zhao J.J."/>
            <person name="Zhang J."/>
            <person name="Zhang R.J."/>
            <person name="Zhang C.W."/>
            <person name="Yin H.Q."/>
            <person name="Zhang X.X."/>
        </authorList>
    </citation>
    <scope>NUCLEOTIDE SEQUENCE [LARGE SCALE GENOMIC DNA]</scope>
    <source>
        <strain evidence="11 12">RD15</strain>
    </source>
</reference>
<dbReference type="Pfam" id="PF03734">
    <property type="entry name" value="YkuD"/>
    <property type="match status" value="1"/>
</dbReference>
<dbReference type="InterPro" id="IPR005490">
    <property type="entry name" value="LD_TPept_cat_dom"/>
</dbReference>
<dbReference type="Gene3D" id="2.40.440.10">
    <property type="entry name" value="L,D-transpeptidase catalytic domain-like"/>
    <property type="match status" value="1"/>
</dbReference>
<keyword evidence="5 7" id="KW-0573">Peptidoglycan synthesis</keyword>
<dbReference type="InterPro" id="IPR036366">
    <property type="entry name" value="PGBDSf"/>
</dbReference>
<feature type="domain" description="L,D-TPase catalytic" evidence="10">
    <location>
        <begin position="350"/>
        <end position="483"/>
    </location>
</feature>
<keyword evidence="3" id="KW-0808">Transferase</keyword>
<dbReference type="PANTHER" id="PTHR30582">
    <property type="entry name" value="L,D-TRANSPEPTIDASE"/>
    <property type="match status" value="1"/>
</dbReference>
<dbReference type="SUPFAM" id="SSF141523">
    <property type="entry name" value="L,D-transpeptidase catalytic domain-like"/>
    <property type="match status" value="1"/>
</dbReference>
<comment type="similarity">
    <text evidence="2">Belongs to the YkuD family.</text>
</comment>
<keyword evidence="6 7" id="KW-0961">Cell wall biogenesis/degradation</keyword>
<dbReference type="EMBL" id="MSPX01000002">
    <property type="protein sequence ID" value="OQP87808.1"/>
    <property type="molecule type" value="Genomic_DNA"/>
</dbReference>
<dbReference type="CDD" id="cd16913">
    <property type="entry name" value="YkuD_like"/>
    <property type="match status" value="1"/>
</dbReference>
<dbReference type="InterPro" id="IPR050979">
    <property type="entry name" value="LD-transpeptidase"/>
</dbReference>
<keyword evidence="12" id="KW-1185">Reference proteome</keyword>
<feature type="active site" description="Nucleophile" evidence="7">
    <location>
        <position position="459"/>
    </location>
</feature>
<protein>
    <recommendedName>
        <fullName evidence="10">L,D-TPase catalytic domain-containing protein</fullName>
    </recommendedName>
</protein>
<dbReference type="InterPro" id="IPR038063">
    <property type="entry name" value="Transpep_catalytic_dom"/>
</dbReference>
<keyword evidence="9" id="KW-0732">Signal</keyword>
<comment type="pathway">
    <text evidence="1 7">Cell wall biogenesis; peptidoglycan biosynthesis.</text>
</comment>
<evidence type="ECO:0000256" key="5">
    <source>
        <dbReference type="ARBA" id="ARBA00022984"/>
    </source>
</evidence>
<comment type="caution">
    <text evidence="11">The sequence shown here is derived from an EMBL/GenBank/DDBJ whole genome shotgun (WGS) entry which is preliminary data.</text>
</comment>
<dbReference type="PROSITE" id="PS52029">
    <property type="entry name" value="LD_TPASE"/>
    <property type="match status" value="1"/>
</dbReference>
<accession>A0ABX3PH75</accession>
<keyword evidence="4 7" id="KW-0133">Cell shape</keyword>
<evidence type="ECO:0000256" key="2">
    <source>
        <dbReference type="ARBA" id="ARBA00005992"/>
    </source>
</evidence>
<evidence type="ECO:0000256" key="6">
    <source>
        <dbReference type="ARBA" id="ARBA00023316"/>
    </source>
</evidence>
<evidence type="ECO:0000313" key="11">
    <source>
        <dbReference type="EMBL" id="OQP87808.1"/>
    </source>
</evidence>
<name>A0ABX3PH75_9HYPH</name>
<feature type="region of interest" description="Disordered" evidence="8">
    <location>
        <begin position="88"/>
        <end position="198"/>
    </location>
</feature>
<evidence type="ECO:0000256" key="4">
    <source>
        <dbReference type="ARBA" id="ARBA00022960"/>
    </source>
</evidence>
<evidence type="ECO:0000313" key="12">
    <source>
        <dbReference type="Proteomes" id="UP000192652"/>
    </source>
</evidence>
<feature type="chain" id="PRO_5047505615" description="L,D-TPase catalytic domain-containing protein" evidence="9">
    <location>
        <begin position="30"/>
        <end position="484"/>
    </location>
</feature>
<dbReference type="Proteomes" id="UP000192652">
    <property type="component" value="Unassembled WGS sequence"/>
</dbReference>
<evidence type="ECO:0000256" key="7">
    <source>
        <dbReference type="PROSITE-ProRule" id="PRU01373"/>
    </source>
</evidence>
<evidence type="ECO:0000256" key="1">
    <source>
        <dbReference type="ARBA" id="ARBA00004752"/>
    </source>
</evidence>
<dbReference type="RefSeq" id="WP_245295555.1">
    <property type="nucleotide sequence ID" value="NZ_MSPX01000002.1"/>
</dbReference>
<evidence type="ECO:0000256" key="8">
    <source>
        <dbReference type="SAM" id="MobiDB-lite"/>
    </source>
</evidence>
<dbReference type="Gene3D" id="1.10.101.10">
    <property type="entry name" value="PGBD-like superfamily/PGBD"/>
    <property type="match status" value="1"/>
</dbReference>
<dbReference type="PANTHER" id="PTHR30582:SF30">
    <property type="entry name" value="BLR4375 PROTEIN"/>
    <property type="match status" value="1"/>
</dbReference>
<dbReference type="SUPFAM" id="SSF47090">
    <property type="entry name" value="PGBD-like"/>
    <property type="match status" value="1"/>
</dbReference>
<gene>
    <name evidence="11" type="ORF">BTR14_04455</name>
</gene>
<dbReference type="InterPro" id="IPR002477">
    <property type="entry name" value="Peptidoglycan-bd-like"/>
</dbReference>
<proteinExistence type="inferred from homology"/>
<sequence length="484" mass="51688">MTLALRFRLPRLAAALALGLTLGLSPALAQDRFIRISPNAVLVTPQGEILDYMPEAGSVRAMRDERGRTVLIDHWGNVVATVMGERHPQANQARGQGRVAPPNPDDEFGTSQPGYYGDPREAANGIPDYRDPRYRSQNYGRGYGATIIPPGVEREPLPDALPPADENQQAALPPSDENDQLALPPVEAGPRSEPMPAAQSIGKKSSAEIMALQVFLDREGFSPGAIDGKTGSNVTKAIEAWQKATGETLDPNDTDGILERLRLNGGMPLTSYTITAADAAGPYVAAIPEDYAHKAALPHLSYTSTAEMLAEKFHMDEDYLRSINPGVDFTVPGTIIKVVALGAPRTGKVTRVVADKARKQVLAYDAEGKLLAAFPASIGSADTPSPSGTVTVERIAFNPGYTYNPKINFKQGNNDKVLTLPPGPNGPVGTVWIALSKPTYGIHGTPEPSKIGKTQSHGCVRLTNWDATILAKMVSVGTTVEFVD</sequence>
<feature type="active site" description="Proton donor/acceptor" evidence="7">
    <location>
        <position position="443"/>
    </location>
</feature>
<organism evidence="11 12">
    <name type="scientific">Xaviernesmea rhizosphaerae</name>
    <dbReference type="NCBI Taxonomy" id="1672749"/>
    <lineage>
        <taxon>Bacteria</taxon>
        <taxon>Pseudomonadati</taxon>
        <taxon>Pseudomonadota</taxon>
        <taxon>Alphaproteobacteria</taxon>
        <taxon>Hyphomicrobiales</taxon>
        <taxon>Rhizobiaceae</taxon>
        <taxon>Rhizobium/Agrobacterium group</taxon>
        <taxon>Xaviernesmea</taxon>
    </lineage>
</organism>
<evidence type="ECO:0000256" key="9">
    <source>
        <dbReference type="SAM" id="SignalP"/>
    </source>
</evidence>
<evidence type="ECO:0000256" key="3">
    <source>
        <dbReference type="ARBA" id="ARBA00022679"/>
    </source>
</evidence>
<dbReference type="Pfam" id="PF01471">
    <property type="entry name" value="PG_binding_1"/>
    <property type="match status" value="1"/>
</dbReference>